<dbReference type="GO" id="GO:0007018">
    <property type="term" value="P:microtubule-based movement"/>
    <property type="evidence" value="ECO:0007669"/>
    <property type="project" value="TreeGrafter"/>
</dbReference>
<dbReference type="GO" id="GO:0005930">
    <property type="term" value="C:axoneme"/>
    <property type="evidence" value="ECO:0007669"/>
    <property type="project" value="TreeGrafter"/>
</dbReference>
<dbReference type="InterPro" id="IPR011989">
    <property type="entry name" value="ARM-like"/>
</dbReference>
<evidence type="ECO:0000256" key="1">
    <source>
        <dbReference type="SAM" id="MobiDB-lite"/>
    </source>
</evidence>
<evidence type="ECO:0000313" key="2">
    <source>
        <dbReference type="EMBL" id="KXS17751.1"/>
    </source>
</evidence>
<feature type="region of interest" description="Disordered" evidence="1">
    <location>
        <begin position="1"/>
        <end position="26"/>
    </location>
</feature>
<dbReference type="InterPro" id="IPR016024">
    <property type="entry name" value="ARM-type_fold"/>
</dbReference>
<feature type="compositionally biased region" description="Low complexity" evidence="1">
    <location>
        <begin position="149"/>
        <end position="160"/>
    </location>
</feature>
<dbReference type="GO" id="GO:0044782">
    <property type="term" value="P:cilium organization"/>
    <property type="evidence" value="ECO:0007669"/>
    <property type="project" value="TreeGrafter"/>
</dbReference>
<feature type="compositionally biased region" description="Acidic residues" evidence="1">
    <location>
        <begin position="934"/>
        <end position="943"/>
    </location>
</feature>
<feature type="compositionally biased region" description="Polar residues" evidence="1">
    <location>
        <begin position="1"/>
        <end position="18"/>
    </location>
</feature>
<gene>
    <name evidence="2" type="ORF">M427DRAFT_68256</name>
</gene>
<sequence>MSGSSGAAITRSNASGSAGLSGDRERDVKKRLSFVAVYPHPSELALTLEYTQQPYVADPATGKNVPVGEKATKSKTIRLQSLSSPADIPPLAAEILDKCKFIPPSRAKDIHDQILVVLARSSSSFPASSTSTLAPKPPHSPDRDRHLYPASSTPAPSSTPSSPPRRPTTARPASASPTRATSANASRVPNPRADSPSTPPRTAPSPPTRPSPSSSASGSVSASPGYSYSPARSATSATSGWDDSGAGKRDGGFSFGRGTSIGTGLDDDNDDPTPPTMSLLPEYTELLYEDLPDKVKATRCLAKLARSRANLAVLSVNESLLSALSRVLRDDSRRSLDLATHIATFFYLLSLHPAYHHLITSHKVGDACLRIVQAEERRSEVWEDELRKVIRRVRENPGDQKRVREAEGEGRRYEVMRAKQERLLFACIHLLLNLSLHNATLDLKIVRRAILPLLLHCLRRSRPGDLQTLVVSYLARLACWRENVEEWERVVEEEGVGVVDTQDELGGGTVWGSVGEALERGGPPLVTQLLRLLSNIALHPPLRASLLKITGPSIVATLCKSFVTSPSPTISTPATRTLYLLTVEDRNRRHETMEAVVPLLTRLMVDYPSERVPPELAAAAVNLAHNARLAKLFGTPPGSFKTLLQRGIKTRDPLLLKLCRTLAVLPEHKTLMLDQIDDLAALVARCFDAADPDRGVEAVGVLAEVAVDGMDWARLTTKYSLLERIDAHLVDAIRRAEDPSSVTGFDVAGEAMPQGLSLNDDWLLEVIVLLGTMTQTDPTVAQMVVRRGIVKHLVEIMVAKEEDDEIILQVIYAMGGVWRWAGVESLEQSGAEFVAYLIDLLYDRNPEIRQLCDTCLDIITEMSPEWGPRIRYQRFRWHNAEWFLVALPNHDSSEFSTYSHQAGGRYVPEVEFHGKRSVARQLERSGGLSRLSDDNEDSGDNESDIYNFNDRRAMLDLEDIEP</sequence>
<dbReference type="Gene3D" id="1.25.10.10">
    <property type="entry name" value="Leucine-rich Repeat Variant"/>
    <property type="match status" value="1"/>
</dbReference>
<dbReference type="SUPFAM" id="SSF48371">
    <property type="entry name" value="ARM repeat"/>
    <property type="match status" value="1"/>
</dbReference>
<feature type="region of interest" description="Disordered" evidence="1">
    <location>
        <begin position="921"/>
        <end position="945"/>
    </location>
</feature>
<reference evidence="2 3" key="1">
    <citation type="journal article" date="2015" name="Genome Biol. Evol.">
        <title>Phylogenomic analyses indicate that early fungi evolved digesting cell walls of algal ancestors of land plants.</title>
        <authorList>
            <person name="Chang Y."/>
            <person name="Wang S."/>
            <person name="Sekimoto S."/>
            <person name="Aerts A.L."/>
            <person name="Choi C."/>
            <person name="Clum A."/>
            <person name="LaButti K.M."/>
            <person name="Lindquist E.A."/>
            <person name="Yee Ngan C."/>
            <person name="Ohm R.A."/>
            <person name="Salamov A.A."/>
            <person name="Grigoriev I.V."/>
            <person name="Spatafora J.W."/>
            <person name="Berbee M.L."/>
        </authorList>
    </citation>
    <scope>NUCLEOTIDE SEQUENCE [LARGE SCALE GENOMIC DNA]</scope>
    <source>
        <strain evidence="2 3">JEL478</strain>
    </source>
</reference>
<dbReference type="STRING" id="1344416.A0A139ALV4"/>
<accession>A0A139ALV4</accession>
<dbReference type="GO" id="GO:0035869">
    <property type="term" value="C:ciliary transition zone"/>
    <property type="evidence" value="ECO:0007669"/>
    <property type="project" value="TreeGrafter"/>
</dbReference>
<dbReference type="Proteomes" id="UP000070544">
    <property type="component" value="Unassembled WGS sequence"/>
</dbReference>
<proteinExistence type="predicted"/>
<feature type="region of interest" description="Disordered" evidence="1">
    <location>
        <begin position="125"/>
        <end position="278"/>
    </location>
</feature>
<feature type="compositionally biased region" description="Low complexity" evidence="1">
    <location>
        <begin position="167"/>
        <end position="187"/>
    </location>
</feature>
<dbReference type="EMBL" id="KQ965745">
    <property type="protein sequence ID" value="KXS17751.1"/>
    <property type="molecule type" value="Genomic_DNA"/>
</dbReference>
<dbReference type="InterPro" id="IPR008658">
    <property type="entry name" value="KAP3"/>
</dbReference>
<feature type="compositionally biased region" description="Low complexity" evidence="1">
    <location>
        <begin position="125"/>
        <end position="134"/>
    </location>
</feature>
<evidence type="ECO:0000313" key="3">
    <source>
        <dbReference type="Proteomes" id="UP000070544"/>
    </source>
</evidence>
<dbReference type="OMA" id="NDMAETF"/>
<dbReference type="Pfam" id="PF05804">
    <property type="entry name" value="KAP"/>
    <property type="match status" value="3"/>
</dbReference>
<organism evidence="2 3">
    <name type="scientific">Gonapodya prolifera (strain JEL478)</name>
    <name type="common">Monoblepharis prolifera</name>
    <dbReference type="NCBI Taxonomy" id="1344416"/>
    <lineage>
        <taxon>Eukaryota</taxon>
        <taxon>Fungi</taxon>
        <taxon>Fungi incertae sedis</taxon>
        <taxon>Chytridiomycota</taxon>
        <taxon>Chytridiomycota incertae sedis</taxon>
        <taxon>Monoblepharidomycetes</taxon>
        <taxon>Monoblepharidales</taxon>
        <taxon>Gonapodyaceae</taxon>
        <taxon>Gonapodya</taxon>
    </lineage>
</organism>
<feature type="compositionally biased region" description="Low complexity" evidence="1">
    <location>
        <begin position="211"/>
        <end position="234"/>
    </location>
</feature>
<dbReference type="OrthoDB" id="10265679at2759"/>
<dbReference type="AlphaFoldDB" id="A0A139ALV4"/>
<dbReference type="SMART" id="SM01297">
    <property type="entry name" value="KAP"/>
    <property type="match status" value="1"/>
</dbReference>
<dbReference type="GO" id="GO:0016939">
    <property type="term" value="C:kinesin II complex"/>
    <property type="evidence" value="ECO:0007669"/>
    <property type="project" value="TreeGrafter"/>
</dbReference>
<keyword evidence="3" id="KW-1185">Reference proteome</keyword>
<dbReference type="GO" id="GO:0019894">
    <property type="term" value="F:kinesin binding"/>
    <property type="evidence" value="ECO:0007669"/>
    <property type="project" value="InterPro"/>
</dbReference>
<dbReference type="PANTHER" id="PTHR15605">
    <property type="entry name" value="KINESIN-ASSOCIATED PROTEINS"/>
    <property type="match status" value="1"/>
</dbReference>
<dbReference type="PANTHER" id="PTHR15605:SF2">
    <property type="entry name" value="KINESIN-ASSOCIATED PROTEIN 3"/>
    <property type="match status" value="1"/>
</dbReference>
<protein>
    <submittedName>
        <fullName evidence="2">Kinesin-associated</fullName>
    </submittedName>
</protein>
<feature type="compositionally biased region" description="Pro residues" evidence="1">
    <location>
        <begin position="197"/>
        <end position="210"/>
    </location>
</feature>
<name>A0A139ALV4_GONPJ</name>